<dbReference type="PRINTS" id="PR01434">
    <property type="entry name" value="NADHDHGNASE5"/>
</dbReference>
<feature type="transmembrane region" description="Helical" evidence="7">
    <location>
        <begin position="393"/>
        <end position="414"/>
    </location>
</feature>
<feature type="transmembrane region" description="Helical" evidence="7">
    <location>
        <begin position="292"/>
        <end position="314"/>
    </location>
</feature>
<feature type="transmembrane region" description="Helical" evidence="7">
    <location>
        <begin position="69"/>
        <end position="92"/>
    </location>
</feature>
<feature type="transmembrane region" description="Helical" evidence="7">
    <location>
        <begin position="229"/>
        <end position="246"/>
    </location>
</feature>
<keyword evidence="5 7" id="KW-1133">Transmembrane helix</keyword>
<comment type="caution">
    <text evidence="11">The sequence shown here is derived from an EMBL/GenBank/DDBJ whole genome shotgun (WGS) entry which is preliminary data.</text>
</comment>
<feature type="transmembrane region" description="Helical" evidence="7">
    <location>
        <begin position="335"/>
        <end position="354"/>
    </location>
</feature>
<dbReference type="EMBL" id="JACYXI010000002">
    <property type="protein sequence ID" value="MBD8890977.1"/>
    <property type="molecule type" value="Genomic_DNA"/>
</dbReference>
<keyword evidence="4 7" id="KW-0812">Transmembrane</keyword>
<evidence type="ECO:0000313" key="12">
    <source>
        <dbReference type="Proteomes" id="UP000632063"/>
    </source>
</evidence>
<comment type="subcellular location">
    <subcellularLocation>
        <location evidence="7">Cell membrane</location>
        <topology evidence="7">Multi-pass membrane protein</topology>
    </subcellularLocation>
    <subcellularLocation>
        <location evidence="1">Endomembrane system</location>
        <topology evidence="1">Multi-pass membrane protein</topology>
    </subcellularLocation>
    <subcellularLocation>
        <location evidence="8">Membrane</location>
        <topology evidence="8">Multi-pass membrane protein</topology>
    </subcellularLocation>
</comment>
<feature type="transmembrane region" description="Helical" evidence="7">
    <location>
        <begin position="421"/>
        <end position="441"/>
    </location>
</feature>
<keyword evidence="3 7" id="KW-1003">Cell membrane</keyword>
<sequence length="548" mass="57325">MNNAFFQHQRICYSQSHRTRCWRIALLPYYAPLAAPLLLLLAASICFARPGRRPRAVLILAEGAALGSLLVAIASLVLLVLFGAGTSALIGWAGVGLSARLDAVSVAMLLLVAFTGWIVVRYSRTYLDGEDRQGAFTGWLCSALAAVLLFVQAGNLVQLAAAWFSASVALHHLLLFYPQRMAAQRAARKKQLFSVVGATALTSAAALAALWAGTTDIAGINALARSGDASWTIVAAAALFALAALLKSAQFPTHGWLTEVMEAPTPVSALLHAGVINAGGFLLIRFADVMLLAPGILALLAMIGGFTALFGALVMLTQPAVKTSLAWSTVAQMGFMILQCGLALFPLALLHIIAHSLYKAHAFLASGGAVEQVAGTRRPGPVAVPDGPAVGKAFLIALAIYATIGAVFGLLFGFEHKSPQALALGAILIFGVAYLLAQGLADAAPRPLTRKTALYSCLAAAGYFALQTAAEWLTAGVLPQPPAPGRLEWTLMGLAVLSFGLVAIAQALFPLWASHPAAAGLRVHLSNGLYANTLFDRVLGGWVVRKPS</sequence>
<dbReference type="InterPro" id="IPR001750">
    <property type="entry name" value="ND/Mrp_TM"/>
</dbReference>
<feature type="transmembrane region" description="Helical" evidence="7">
    <location>
        <begin position="490"/>
        <end position="513"/>
    </location>
</feature>
<dbReference type="HAMAP" id="MF_00862">
    <property type="entry name" value="DabB"/>
    <property type="match status" value="1"/>
</dbReference>
<dbReference type="PANTHER" id="PTHR42829:SF1">
    <property type="entry name" value="INORGANIC CARBON TRANSPORTER SUBUNIT DABB-RELATED"/>
    <property type="match status" value="1"/>
</dbReference>
<feature type="domain" description="NADH:quinone oxidoreductase/Mrp antiporter transmembrane" evidence="9">
    <location>
        <begin position="153"/>
        <end position="373"/>
    </location>
</feature>
<dbReference type="InterPro" id="IPR001516">
    <property type="entry name" value="Proton_antipo_N"/>
</dbReference>
<keyword evidence="2 7" id="KW-0813">Transport</keyword>
<proteinExistence type="inferred from homology"/>
<dbReference type="InterPro" id="IPR003945">
    <property type="entry name" value="NU5C-like"/>
</dbReference>
<evidence type="ECO:0000256" key="1">
    <source>
        <dbReference type="ARBA" id="ARBA00004127"/>
    </source>
</evidence>
<feature type="transmembrane region" description="Helical" evidence="7">
    <location>
        <begin position="134"/>
        <end position="153"/>
    </location>
</feature>
<evidence type="ECO:0000256" key="5">
    <source>
        <dbReference type="ARBA" id="ARBA00022989"/>
    </source>
</evidence>
<name>A0ABR9CJF6_9HYPH</name>
<feature type="transmembrane region" description="Helical" evidence="7">
    <location>
        <begin position="192"/>
        <end position="214"/>
    </location>
</feature>
<evidence type="ECO:0000313" key="11">
    <source>
        <dbReference type="EMBL" id="MBD8890977.1"/>
    </source>
</evidence>
<evidence type="ECO:0000256" key="4">
    <source>
        <dbReference type="ARBA" id="ARBA00022692"/>
    </source>
</evidence>
<keyword evidence="12" id="KW-1185">Reference proteome</keyword>
<keyword evidence="6 7" id="KW-0472">Membrane</keyword>
<protein>
    <recommendedName>
        <fullName evidence="7">Probable inorganic carbon transporter subunit DabB</fullName>
    </recommendedName>
</protein>
<reference evidence="12" key="1">
    <citation type="submission" date="2020-09" db="EMBL/GenBank/DDBJ databases">
        <title>The genome sequence of strain Labrenzia suaedae 4C16A.</title>
        <authorList>
            <person name="Liu Y."/>
        </authorList>
    </citation>
    <scope>NUCLEOTIDE SEQUENCE [LARGE SCALE GENOMIC DNA]</scope>
    <source>
        <strain evidence="12">4C16A</strain>
    </source>
</reference>
<accession>A0ABR9CJF6</accession>
<dbReference type="PANTHER" id="PTHR42829">
    <property type="entry name" value="NADH-UBIQUINONE OXIDOREDUCTASE CHAIN 5"/>
    <property type="match status" value="1"/>
</dbReference>
<evidence type="ECO:0000259" key="10">
    <source>
        <dbReference type="Pfam" id="PF00662"/>
    </source>
</evidence>
<evidence type="ECO:0000256" key="2">
    <source>
        <dbReference type="ARBA" id="ARBA00022448"/>
    </source>
</evidence>
<feature type="domain" description="NADH-Ubiquinone oxidoreductase (complex I) chain 5 N-terminal" evidence="10">
    <location>
        <begin position="96"/>
        <end position="136"/>
    </location>
</feature>
<feature type="transmembrane region" description="Helical" evidence="7">
    <location>
        <begin position="453"/>
        <end position="478"/>
    </location>
</feature>
<comment type="subunit">
    <text evidence="7">Forms a complex with DabA.</text>
</comment>
<evidence type="ECO:0000256" key="6">
    <source>
        <dbReference type="ARBA" id="ARBA00023136"/>
    </source>
</evidence>
<dbReference type="Pfam" id="PF00662">
    <property type="entry name" value="Proton_antipo_N"/>
    <property type="match status" value="1"/>
</dbReference>
<feature type="transmembrane region" description="Helical" evidence="7">
    <location>
        <begin position="29"/>
        <end position="48"/>
    </location>
</feature>
<gene>
    <name evidence="7" type="primary">dabB</name>
    <name evidence="11" type="ORF">IG616_05430</name>
</gene>
<evidence type="ECO:0000256" key="8">
    <source>
        <dbReference type="RuleBase" id="RU000320"/>
    </source>
</evidence>
<comment type="similarity">
    <text evidence="7">Belongs to the inorganic carbon transporter (TC 9.A.2) DabB family.</text>
</comment>
<feature type="transmembrane region" description="Helical" evidence="7">
    <location>
        <begin position="104"/>
        <end position="122"/>
    </location>
</feature>
<dbReference type="Proteomes" id="UP000632063">
    <property type="component" value="Unassembled WGS sequence"/>
</dbReference>
<comment type="function">
    <text evidence="7">Part of an energy-coupled inorganic carbon pump.</text>
</comment>
<reference evidence="11 12" key="2">
    <citation type="journal article" date="2021" name="Int. J. Syst. Evol. Microbiol.">
        <title>Roseibium litorale sp. nov., isolated from a tidal flat sediment and proposal for the reclassification of Labrenzia polysiphoniae as Roseibium polysiphoniae comb. nov.</title>
        <authorList>
            <person name="Liu Y."/>
            <person name="Pei T."/>
            <person name="Du J."/>
            <person name="Chao M."/>
            <person name="Deng M.R."/>
            <person name="Zhu H."/>
        </authorList>
    </citation>
    <scope>NUCLEOTIDE SEQUENCE [LARGE SCALE GENOMIC DNA]</scope>
    <source>
        <strain evidence="11 12">4C16A</strain>
    </source>
</reference>
<evidence type="ECO:0000259" key="9">
    <source>
        <dbReference type="Pfam" id="PF00361"/>
    </source>
</evidence>
<organism evidence="11 12">
    <name type="scientific">Roseibium litorale</name>
    <dbReference type="NCBI Taxonomy" id="2803841"/>
    <lineage>
        <taxon>Bacteria</taxon>
        <taxon>Pseudomonadati</taxon>
        <taxon>Pseudomonadota</taxon>
        <taxon>Alphaproteobacteria</taxon>
        <taxon>Hyphomicrobiales</taxon>
        <taxon>Stappiaceae</taxon>
        <taxon>Roseibium</taxon>
    </lineage>
</organism>
<evidence type="ECO:0000256" key="3">
    <source>
        <dbReference type="ARBA" id="ARBA00022475"/>
    </source>
</evidence>
<dbReference type="InterPro" id="IPR046396">
    <property type="entry name" value="Transporter_DabB"/>
</dbReference>
<evidence type="ECO:0000256" key="7">
    <source>
        <dbReference type="HAMAP-Rule" id="MF_00862"/>
    </source>
</evidence>
<dbReference type="Pfam" id="PF00361">
    <property type="entry name" value="Proton_antipo_M"/>
    <property type="match status" value="1"/>
</dbReference>